<dbReference type="Gene3D" id="1.20.1080.10">
    <property type="entry name" value="Glycerol uptake facilitator protein"/>
    <property type="match status" value="1"/>
</dbReference>
<evidence type="ECO:0000313" key="10">
    <source>
        <dbReference type="EMBL" id="CAI5454251.1"/>
    </source>
</evidence>
<keyword evidence="4 8" id="KW-0812">Transmembrane</keyword>
<accession>A0A9P1IXT1</accession>
<dbReference type="InterPro" id="IPR022357">
    <property type="entry name" value="MIP_CS"/>
</dbReference>
<feature type="transmembrane region" description="Helical" evidence="9">
    <location>
        <begin position="255"/>
        <end position="278"/>
    </location>
</feature>
<reference evidence="10" key="1">
    <citation type="submission" date="2022-11" db="EMBL/GenBank/DDBJ databases">
        <authorList>
            <person name="Kikuchi T."/>
        </authorList>
    </citation>
    <scope>NUCLEOTIDE SEQUENCE</scope>
    <source>
        <strain evidence="10">PS1010</strain>
    </source>
</reference>
<dbReference type="FunFam" id="1.20.1080.10:FF:000035">
    <property type="entry name" value="AQuaPorin or aquaglyceroporin related"/>
    <property type="match status" value="1"/>
</dbReference>
<feature type="transmembrane region" description="Helical" evidence="9">
    <location>
        <begin position="207"/>
        <end position="227"/>
    </location>
</feature>
<dbReference type="PROSITE" id="PS00221">
    <property type="entry name" value="MIP"/>
    <property type="match status" value="1"/>
</dbReference>
<evidence type="ECO:0000256" key="5">
    <source>
        <dbReference type="ARBA" id="ARBA00022989"/>
    </source>
</evidence>
<dbReference type="NCBIfam" id="TIGR00861">
    <property type="entry name" value="MIP"/>
    <property type="match status" value="1"/>
</dbReference>
<evidence type="ECO:0000256" key="1">
    <source>
        <dbReference type="ARBA" id="ARBA00004141"/>
    </source>
</evidence>
<dbReference type="Proteomes" id="UP001152747">
    <property type="component" value="Unassembled WGS sequence"/>
</dbReference>
<dbReference type="PANTHER" id="PTHR43829">
    <property type="entry name" value="AQUAPORIN OR AQUAGLYCEROPORIN RELATED"/>
    <property type="match status" value="1"/>
</dbReference>
<protein>
    <submittedName>
        <fullName evidence="10">Uncharacterized protein</fullName>
    </submittedName>
</protein>
<evidence type="ECO:0000256" key="7">
    <source>
        <dbReference type="ARBA" id="ARBA00045280"/>
    </source>
</evidence>
<dbReference type="EMBL" id="CANHGI010000006">
    <property type="protein sequence ID" value="CAI5454251.1"/>
    <property type="molecule type" value="Genomic_DNA"/>
</dbReference>
<keyword evidence="6 9" id="KW-0472">Membrane</keyword>
<dbReference type="OrthoDB" id="3222at2759"/>
<gene>
    <name evidence="10" type="ORF">CAMP_LOCUS16888</name>
</gene>
<dbReference type="GO" id="GO:0015254">
    <property type="term" value="F:glycerol channel activity"/>
    <property type="evidence" value="ECO:0007669"/>
    <property type="project" value="TreeGrafter"/>
</dbReference>
<dbReference type="AlphaFoldDB" id="A0A9P1IXT1"/>
<dbReference type="InterPro" id="IPR050363">
    <property type="entry name" value="MIP/Aquaporin"/>
</dbReference>
<evidence type="ECO:0000256" key="9">
    <source>
        <dbReference type="SAM" id="Phobius"/>
    </source>
</evidence>
<evidence type="ECO:0000256" key="2">
    <source>
        <dbReference type="ARBA" id="ARBA00006175"/>
    </source>
</evidence>
<evidence type="ECO:0000313" key="11">
    <source>
        <dbReference type="Proteomes" id="UP001152747"/>
    </source>
</evidence>
<comment type="function">
    <text evidence="7">Aquaglyceroporin that may modulate the water content and osmolytes during anhydrobiosis.</text>
</comment>
<comment type="caution">
    <text evidence="10">The sequence shown here is derived from an EMBL/GenBank/DDBJ whole genome shotgun (WGS) entry which is preliminary data.</text>
</comment>
<dbReference type="SUPFAM" id="SSF81338">
    <property type="entry name" value="Aquaporin-like"/>
    <property type="match status" value="1"/>
</dbReference>
<evidence type="ECO:0000256" key="6">
    <source>
        <dbReference type="ARBA" id="ARBA00023136"/>
    </source>
</evidence>
<evidence type="ECO:0000256" key="3">
    <source>
        <dbReference type="ARBA" id="ARBA00022448"/>
    </source>
</evidence>
<proteinExistence type="inferred from homology"/>
<dbReference type="PRINTS" id="PR00783">
    <property type="entry name" value="MINTRINSICP"/>
</dbReference>
<keyword evidence="3 8" id="KW-0813">Transport</keyword>
<feature type="transmembrane region" description="Helical" evidence="9">
    <location>
        <begin position="45"/>
        <end position="64"/>
    </location>
</feature>
<dbReference type="Pfam" id="PF00230">
    <property type="entry name" value="MIP"/>
    <property type="match status" value="1"/>
</dbReference>
<feature type="transmembrane region" description="Helical" evidence="9">
    <location>
        <begin position="177"/>
        <end position="195"/>
    </location>
</feature>
<dbReference type="PANTHER" id="PTHR43829:SF5">
    <property type="entry name" value="AQUAPORIN-9"/>
    <property type="match status" value="1"/>
</dbReference>
<evidence type="ECO:0000256" key="4">
    <source>
        <dbReference type="ARBA" id="ARBA00022692"/>
    </source>
</evidence>
<dbReference type="InterPro" id="IPR023271">
    <property type="entry name" value="Aquaporin-like"/>
</dbReference>
<dbReference type="GO" id="GO:0016323">
    <property type="term" value="C:basolateral plasma membrane"/>
    <property type="evidence" value="ECO:0007669"/>
    <property type="project" value="TreeGrafter"/>
</dbReference>
<sequence length="308" mass="33773">MEPENSSAGIAINKRMAVDHLEPSEKLRSKIQVRNPLLRNALSEFFGTFLLLFIGLGIVMQFILSHEKLNTWININLGWGLAIAFTVYTASKTSGGHFNPAVSIAMVTLGKLSVKDFIVYVIVQTLGAILGSAAAYGLYLDQFNHFAGDIRAVTGAKATAGCFCSYPAAHVSNITSFFDQFAGTALLVLFVCVVIDKRNQIPASAHPLFFGLIVMMIGTAYGMNLGYPINPARDLGPRIFSYFLYGSDVFTYSSYYFWIPVIAPLFGGVFGAWAYHLFVGAHIPEQRPDRTYVLVDESNQPLKLADDA</sequence>
<evidence type="ECO:0000256" key="8">
    <source>
        <dbReference type="RuleBase" id="RU000477"/>
    </source>
</evidence>
<dbReference type="CDD" id="cd00333">
    <property type="entry name" value="MIP"/>
    <property type="match status" value="1"/>
</dbReference>
<organism evidence="10 11">
    <name type="scientific">Caenorhabditis angaria</name>
    <dbReference type="NCBI Taxonomy" id="860376"/>
    <lineage>
        <taxon>Eukaryota</taxon>
        <taxon>Metazoa</taxon>
        <taxon>Ecdysozoa</taxon>
        <taxon>Nematoda</taxon>
        <taxon>Chromadorea</taxon>
        <taxon>Rhabditida</taxon>
        <taxon>Rhabditina</taxon>
        <taxon>Rhabditomorpha</taxon>
        <taxon>Rhabditoidea</taxon>
        <taxon>Rhabditidae</taxon>
        <taxon>Peloderinae</taxon>
        <taxon>Caenorhabditis</taxon>
    </lineage>
</organism>
<keyword evidence="11" id="KW-1185">Reference proteome</keyword>
<dbReference type="InterPro" id="IPR000425">
    <property type="entry name" value="MIP"/>
</dbReference>
<name>A0A9P1IXT1_9PELO</name>
<keyword evidence="5 9" id="KW-1133">Transmembrane helix</keyword>
<dbReference type="GO" id="GO:0015250">
    <property type="term" value="F:water channel activity"/>
    <property type="evidence" value="ECO:0007669"/>
    <property type="project" value="TreeGrafter"/>
</dbReference>
<feature type="transmembrane region" description="Helical" evidence="9">
    <location>
        <begin position="71"/>
        <end position="90"/>
    </location>
</feature>
<comment type="similarity">
    <text evidence="2 8">Belongs to the MIP/aquaporin (TC 1.A.8) family.</text>
</comment>
<comment type="subcellular location">
    <subcellularLocation>
        <location evidence="1">Membrane</location>
        <topology evidence="1">Multi-pass membrane protein</topology>
    </subcellularLocation>
</comment>
<feature type="transmembrane region" description="Helical" evidence="9">
    <location>
        <begin position="117"/>
        <end position="140"/>
    </location>
</feature>